<dbReference type="EMBL" id="JBHSDP010000004">
    <property type="protein sequence ID" value="MFC4326892.1"/>
    <property type="molecule type" value="Genomic_DNA"/>
</dbReference>
<dbReference type="PANTHER" id="PTHR16222:SF24">
    <property type="entry name" value="ADP-RIBOSYLHYDROLASE ARH3"/>
    <property type="match status" value="1"/>
</dbReference>
<accession>A0ABV8T874</accession>
<dbReference type="InterPro" id="IPR050792">
    <property type="entry name" value="ADP-ribosylglycohydrolase"/>
</dbReference>
<dbReference type="PANTHER" id="PTHR16222">
    <property type="entry name" value="ADP-RIBOSYLGLYCOHYDROLASE"/>
    <property type="match status" value="1"/>
</dbReference>
<dbReference type="InterPro" id="IPR005502">
    <property type="entry name" value="Ribosyl_crysJ1"/>
</dbReference>
<sequence>MNAELHPWTDRACGMLLGAAVGDAMGWPYERRDRTRSLPPLSQVSGRFFAWQRMASSRFRPILEDIGPGEYSDDTQMLIAVARARLTAGDDWLTWLQRVEWPFLLDYERGAGASVKRACRAWEKHESAWGKRADDQEKYFSTGANGAAMRIAPHVIVHREGSFGDLAADVVRDAVTTHGHPRALLGALVHAYALWTSLRQPAPLAYGWLVEATLDGLKDWREPVWQGLDRNWLDAAAKAFPGGYEPGWDDAVQEVEDLLTSARSSLDSGALSAPSAFLEKHGLTRPKTRGSGTLCAVAAIYLAARSAASPERGIGVPARQEGADTDTLASMAASLLGAGLGQEWMGSFGRTVQDAALLVTLAENLLSPVSPTLSLPSRDAVGEARSRFIKELDKADTRAGLLLPDRRQARVVAAGTLTSGNRTARRTHLVTTDGQNLFFIRGIQRAEAEGVHEAPRTEAAPAGEHRSVWPPNQVRLQGAYLPVADIGRVTAALSALGLSAHRRGSDWVAYENLVIRQVHTREDATGVPGVQLRVVIDDAPAAWERLCRLGFDGAVQREGGALWAQIDPYLIVAVNNAEPPARP</sequence>
<protein>
    <submittedName>
        <fullName evidence="3">ADP-ribosylglycohydrolase family protein</fullName>
    </submittedName>
</protein>
<dbReference type="Proteomes" id="UP001595824">
    <property type="component" value="Unassembled WGS sequence"/>
</dbReference>
<dbReference type="SUPFAM" id="SSF101478">
    <property type="entry name" value="ADP-ribosylglycohydrolase"/>
    <property type="match status" value="1"/>
</dbReference>
<comment type="caution">
    <text evidence="3">The sequence shown here is derived from an EMBL/GenBank/DDBJ whole genome shotgun (WGS) entry which is preliminary data.</text>
</comment>
<evidence type="ECO:0000313" key="4">
    <source>
        <dbReference type="Proteomes" id="UP001595824"/>
    </source>
</evidence>
<keyword evidence="2" id="KW-0378">Hydrolase</keyword>
<dbReference type="Gene3D" id="1.10.4080.10">
    <property type="entry name" value="ADP-ribosylation/Crystallin J1"/>
    <property type="match status" value="1"/>
</dbReference>
<name>A0ABV8T874_9ACTN</name>
<keyword evidence="4" id="KW-1185">Reference proteome</keyword>
<evidence type="ECO:0000256" key="2">
    <source>
        <dbReference type="ARBA" id="ARBA00022801"/>
    </source>
</evidence>
<dbReference type="InterPro" id="IPR036705">
    <property type="entry name" value="Ribosyl_crysJ1_sf"/>
</dbReference>
<comment type="similarity">
    <text evidence="1">Belongs to the ADP-ribosylglycohydrolase family.</text>
</comment>
<dbReference type="Pfam" id="PF03747">
    <property type="entry name" value="ADP_ribosyl_GH"/>
    <property type="match status" value="1"/>
</dbReference>
<evidence type="ECO:0000313" key="3">
    <source>
        <dbReference type="EMBL" id="MFC4326892.1"/>
    </source>
</evidence>
<dbReference type="RefSeq" id="WP_381736801.1">
    <property type="nucleotide sequence ID" value="NZ_JBHSDP010000004.1"/>
</dbReference>
<gene>
    <name evidence="3" type="ORF">ACFPC0_03385</name>
</gene>
<reference evidence="4" key="1">
    <citation type="journal article" date="2019" name="Int. J. Syst. Evol. Microbiol.">
        <title>The Global Catalogue of Microorganisms (GCM) 10K type strain sequencing project: providing services to taxonomists for standard genome sequencing and annotation.</title>
        <authorList>
            <consortium name="The Broad Institute Genomics Platform"/>
            <consortium name="The Broad Institute Genome Sequencing Center for Infectious Disease"/>
            <person name="Wu L."/>
            <person name="Ma J."/>
        </authorList>
    </citation>
    <scope>NUCLEOTIDE SEQUENCE [LARGE SCALE GENOMIC DNA]</scope>
    <source>
        <strain evidence="4">PCU 347</strain>
    </source>
</reference>
<proteinExistence type="inferred from homology"/>
<organism evidence="3 4">
    <name type="scientific">Streptomyces andamanensis</name>
    <dbReference type="NCBI Taxonomy" id="1565035"/>
    <lineage>
        <taxon>Bacteria</taxon>
        <taxon>Bacillati</taxon>
        <taxon>Actinomycetota</taxon>
        <taxon>Actinomycetes</taxon>
        <taxon>Kitasatosporales</taxon>
        <taxon>Streptomycetaceae</taxon>
        <taxon>Streptomyces</taxon>
    </lineage>
</organism>
<evidence type="ECO:0000256" key="1">
    <source>
        <dbReference type="ARBA" id="ARBA00010702"/>
    </source>
</evidence>